<dbReference type="Gene3D" id="3.40.50.1820">
    <property type="entry name" value="alpha/beta hydrolase"/>
    <property type="match status" value="1"/>
</dbReference>
<dbReference type="PANTHER" id="PTHR43798">
    <property type="entry name" value="MONOACYLGLYCEROL LIPASE"/>
    <property type="match status" value="1"/>
</dbReference>
<evidence type="ECO:0000313" key="2">
    <source>
        <dbReference type="EMBL" id="KZK73458.1"/>
    </source>
</evidence>
<dbReference type="InterPro" id="IPR029058">
    <property type="entry name" value="AB_hydrolase_fold"/>
</dbReference>
<dbReference type="PANTHER" id="PTHR43798:SF29">
    <property type="entry name" value="AB HYDROLASE-1 DOMAIN-CONTAINING PROTEIN"/>
    <property type="match status" value="1"/>
</dbReference>
<dbReference type="InterPro" id="IPR050266">
    <property type="entry name" value="AB_hydrolase_sf"/>
</dbReference>
<organism evidence="2 3">
    <name type="scientific">Pelodictyon luteolum</name>
    <dbReference type="NCBI Taxonomy" id="1100"/>
    <lineage>
        <taxon>Bacteria</taxon>
        <taxon>Pseudomonadati</taxon>
        <taxon>Chlorobiota</taxon>
        <taxon>Chlorobiia</taxon>
        <taxon>Chlorobiales</taxon>
        <taxon>Chlorobiaceae</taxon>
        <taxon>Chlorobium/Pelodictyon group</taxon>
        <taxon>Pelodictyon</taxon>
    </lineage>
</organism>
<dbReference type="RefSeq" id="WP_303682416.1">
    <property type="nucleotide sequence ID" value="NZ_LVWG01000036.1"/>
</dbReference>
<reference evidence="2 3" key="1">
    <citation type="submission" date="2016-03" db="EMBL/GenBank/DDBJ databases">
        <title>Speciation and ecological success in dimly lit waters: horizontal gene transfer in a green sulfur bacteria bloom unveiled by metagenomic assembly.</title>
        <authorList>
            <person name="Llorens-Mares T."/>
            <person name="Liu Z."/>
            <person name="Allen L.Z."/>
            <person name="Rusch D.B."/>
            <person name="Craig M.T."/>
            <person name="Dupont C.L."/>
            <person name="Bryant D.A."/>
            <person name="Casamayor E.O."/>
        </authorList>
    </citation>
    <scope>NUCLEOTIDE SEQUENCE [LARGE SCALE GENOMIC DNA]</scope>
    <source>
        <strain evidence="2">CIII</strain>
    </source>
</reference>
<evidence type="ECO:0000259" key="1">
    <source>
        <dbReference type="Pfam" id="PF12697"/>
    </source>
</evidence>
<dbReference type="PRINTS" id="PR00111">
    <property type="entry name" value="ABHYDROLASE"/>
</dbReference>
<dbReference type="AlphaFoldDB" id="A0A165L1P6"/>
<dbReference type="Proteomes" id="UP000076481">
    <property type="component" value="Unassembled WGS sequence"/>
</dbReference>
<protein>
    <submittedName>
        <fullName evidence="2">Alpha/beta hydrolase</fullName>
    </submittedName>
</protein>
<proteinExistence type="predicted"/>
<keyword evidence="2" id="KW-0378">Hydrolase</keyword>
<gene>
    <name evidence="2" type="ORF">A3K90_01625</name>
</gene>
<dbReference type="SUPFAM" id="SSF53474">
    <property type="entry name" value="alpha/beta-Hydrolases"/>
    <property type="match status" value="1"/>
</dbReference>
<comment type="caution">
    <text evidence="2">The sequence shown here is derived from an EMBL/GenBank/DDBJ whole genome shotgun (WGS) entry which is preliminary data.</text>
</comment>
<accession>A0A165L1P6</accession>
<dbReference type="Pfam" id="PF12697">
    <property type="entry name" value="Abhydrolase_6"/>
    <property type="match status" value="1"/>
</dbReference>
<dbReference type="EMBL" id="LVWG01000036">
    <property type="protein sequence ID" value="KZK73458.1"/>
    <property type="molecule type" value="Genomic_DNA"/>
</dbReference>
<evidence type="ECO:0000313" key="3">
    <source>
        <dbReference type="Proteomes" id="UP000076481"/>
    </source>
</evidence>
<sequence>MLSWIGVNTENDGNTRKSVLLLHAFPLSGAMWHPQLRALEKEGYLAVAPNAWGIEGSPERSGWTFDEYADELVLLMDSLSISEATVLGLSMGGYQAFALQKRHPKRVRSLVLADTRPEADAPEAAAARADFIAGVEKHGAGEAVKRMVPNYFTKGAPERLLKEAAEMIAVQPASAITSAMRAIMQRSDSTAMQSRINCPTMVICGEHDTLTPPETAKAMARAIPGATLEIIAAAGHISNLEQPEAFNKALFAHLTGLPS</sequence>
<dbReference type="GO" id="GO:0016787">
    <property type="term" value="F:hydrolase activity"/>
    <property type="evidence" value="ECO:0007669"/>
    <property type="project" value="UniProtKB-KW"/>
</dbReference>
<dbReference type="InterPro" id="IPR000073">
    <property type="entry name" value="AB_hydrolase_1"/>
</dbReference>
<feature type="domain" description="AB hydrolase-1" evidence="1">
    <location>
        <begin position="19"/>
        <end position="248"/>
    </location>
</feature>
<name>A0A165L1P6_PELLU</name>